<feature type="chain" id="PRO_5042968688" description="Secreted protein" evidence="1">
    <location>
        <begin position="23"/>
        <end position="104"/>
    </location>
</feature>
<name>A0AAN6Z4L4_9PEZI</name>
<evidence type="ECO:0000313" key="3">
    <source>
        <dbReference type="Proteomes" id="UP001302602"/>
    </source>
</evidence>
<dbReference type="AlphaFoldDB" id="A0AAN6Z4L4"/>
<gene>
    <name evidence="2" type="ORF">N657DRAFT_265825</name>
</gene>
<sequence length="104" mass="11585">MSNTFKFLLVLSLEMLLPPVDRASDGIRGFGSSHLTSDTSLLQQIFAELFQGIQHRFVFALQRRPHVFDEHGLGIQGSSVTDEMLDFPPGEGDTLQRLPGWLDG</sequence>
<reference evidence="2" key="1">
    <citation type="journal article" date="2023" name="Mol. Phylogenet. Evol.">
        <title>Genome-scale phylogeny and comparative genomics of the fungal order Sordariales.</title>
        <authorList>
            <person name="Hensen N."/>
            <person name="Bonometti L."/>
            <person name="Westerberg I."/>
            <person name="Brannstrom I.O."/>
            <person name="Guillou S."/>
            <person name="Cros-Aarteil S."/>
            <person name="Calhoun S."/>
            <person name="Haridas S."/>
            <person name="Kuo A."/>
            <person name="Mondo S."/>
            <person name="Pangilinan J."/>
            <person name="Riley R."/>
            <person name="LaButti K."/>
            <person name="Andreopoulos B."/>
            <person name="Lipzen A."/>
            <person name="Chen C."/>
            <person name="Yan M."/>
            <person name="Daum C."/>
            <person name="Ng V."/>
            <person name="Clum A."/>
            <person name="Steindorff A."/>
            <person name="Ohm R.A."/>
            <person name="Martin F."/>
            <person name="Silar P."/>
            <person name="Natvig D.O."/>
            <person name="Lalanne C."/>
            <person name="Gautier V."/>
            <person name="Ament-Velasquez S.L."/>
            <person name="Kruys A."/>
            <person name="Hutchinson M.I."/>
            <person name="Powell A.J."/>
            <person name="Barry K."/>
            <person name="Miller A.N."/>
            <person name="Grigoriev I.V."/>
            <person name="Debuchy R."/>
            <person name="Gladieux P."/>
            <person name="Hiltunen Thoren M."/>
            <person name="Johannesson H."/>
        </authorList>
    </citation>
    <scope>NUCLEOTIDE SEQUENCE</scope>
    <source>
        <strain evidence="2">CBS 731.68</strain>
    </source>
</reference>
<protein>
    <recommendedName>
        <fullName evidence="4">Secreted protein</fullName>
    </recommendedName>
</protein>
<dbReference type="Proteomes" id="UP001302602">
    <property type="component" value="Unassembled WGS sequence"/>
</dbReference>
<proteinExistence type="predicted"/>
<evidence type="ECO:0000256" key="1">
    <source>
        <dbReference type="SAM" id="SignalP"/>
    </source>
</evidence>
<reference evidence="2" key="2">
    <citation type="submission" date="2023-05" db="EMBL/GenBank/DDBJ databases">
        <authorList>
            <consortium name="Lawrence Berkeley National Laboratory"/>
            <person name="Steindorff A."/>
            <person name="Hensen N."/>
            <person name="Bonometti L."/>
            <person name="Westerberg I."/>
            <person name="Brannstrom I.O."/>
            <person name="Guillou S."/>
            <person name="Cros-Aarteil S."/>
            <person name="Calhoun S."/>
            <person name="Haridas S."/>
            <person name="Kuo A."/>
            <person name="Mondo S."/>
            <person name="Pangilinan J."/>
            <person name="Riley R."/>
            <person name="Labutti K."/>
            <person name="Andreopoulos B."/>
            <person name="Lipzen A."/>
            <person name="Chen C."/>
            <person name="Yanf M."/>
            <person name="Daum C."/>
            <person name="Ng V."/>
            <person name="Clum A."/>
            <person name="Ohm R."/>
            <person name="Martin F."/>
            <person name="Silar P."/>
            <person name="Natvig D."/>
            <person name="Lalanne C."/>
            <person name="Gautier V."/>
            <person name="Ament-Velasquez S.L."/>
            <person name="Kruys A."/>
            <person name="Hutchinson M.I."/>
            <person name="Powell A.J."/>
            <person name="Barry K."/>
            <person name="Miller A.N."/>
            <person name="Grigoriev I.V."/>
            <person name="Debuchy R."/>
            <person name="Gladieux P."/>
            <person name="Thoren M.H."/>
            <person name="Johannesson H."/>
        </authorList>
    </citation>
    <scope>NUCLEOTIDE SEQUENCE</scope>
    <source>
        <strain evidence="2">CBS 731.68</strain>
    </source>
</reference>
<evidence type="ECO:0000313" key="2">
    <source>
        <dbReference type="EMBL" id="KAK4125435.1"/>
    </source>
</evidence>
<accession>A0AAN6Z4L4</accession>
<organism evidence="2 3">
    <name type="scientific">Parathielavia appendiculata</name>
    <dbReference type="NCBI Taxonomy" id="2587402"/>
    <lineage>
        <taxon>Eukaryota</taxon>
        <taxon>Fungi</taxon>
        <taxon>Dikarya</taxon>
        <taxon>Ascomycota</taxon>
        <taxon>Pezizomycotina</taxon>
        <taxon>Sordariomycetes</taxon>
        <taxon>Sordariomycetidae</taxon>
        <taxon>Sordariales</taxon>
        <taxon>Chaetomiaceae</taxon>
        <taxon>Parathielavia</taxon>
    </lineage>
</organism>
<dbReference type="EMBL" id="MU853225">
    <property type="protein sequence ID" value="KAK4125435.1"/>
    <property type="molecule type" value="Genomic_DNA"/>
</dbReference>
<feature type="signal peptide" evidence="1">
    <location>
        <begin position="1"/>
        <end position="22"/>
    </location>
</feature>
<evidence type="ECO:0008006" key="4">
    <source>
        <dbReference type="Google" id="ProtNLM"/>
    </source>
</evidence>
<keyword evidence="3" id="KW-1185">Reference proteome</keyword>
<dbReference type="RefSeq" id="XP_062649206.1">
    <property type="nucleotide sequence ID" value="XM_062786515.1"/>
</dbReference>
<comment type="caution">
    <text evidence="2">The sequence shown here is derived from an EMBL/GenBank/DDBJ whole genome shotgun (WGS) entry which is preliminary data.</text>
</comment>
<dbReference type="GeneID" id="87823283"/>
<keyword evidence="1" id="KW-0732">Signal</keyword>